<keyword evidence="1" id="KW-0812">Transmembrane</keyword>
<feature type="transmembrane region" description="Helical" evidence="1">
    <location>
        <begin position="59"/>
        <end position="80"/>
    </location>
</feature>
<evidence type="ECO:0000313" key="3">
    <source>
        <dbReference type="Proteomes" id="UP000836841"/>
    </source>
</evidence>
<organism evidence="2 3">
    <name type="scientific">Thlaspi arvense</name>
    <name type="common">Field penny-cress</name>
    <dbReference type="NCBI Taxonomy" id="13288"/>
    <lineage>
        <taxon>Eukaryota</taxon>
        <taxon>Viridiplantae</taxon>
        <taxon>Streptophyta</taxon>
        <taxon>Embryophyta</taxon>
        <taxon>Tracheophyta</taxon>
        <taxon>Spermatophyta</taxon>
        <taxon>Magnoliopsida</taxon>
        <taxon>eudicotyledons</taxon>
        <taxon>Gunneridae</taxon>
        <taxon>Pentapetalae</taxon>
        <taxon>rosids</taxon>
        <taxon>malvids</taxon>
        <taxon>Brassicales</taxon>
        <taxon>Brassicaceae</taxon>
        <taxon>Thlaspideae</taxon>
        <taxon>Thlaspi</taxon>
    </lineage>
</organism>
<feature type="transmembrane region" description="Helical" evidence="1">
    <location>
        <begin position="150"/>
        <end position="169"/>
    </location>
</feature>
<dbReference type="AlphaFoldDB" id="A0AAU9RD06"/>
<sequence>MENNKVTSKESAEAKDIFKRFYHKGANKVSEILSHARDIQFRKELEDLGDESMRFCDTAIYRVVMQVLIVGTLVPLHVLLQKKNDYFFLVRFIMGMYGFLLLVDIVTSVTFWLTEIGSLNERVGAKIMASISHFVGIAAIILHLRLISPVLAMCLVIPVPLWISITLLYRCFTAYFRDFLADY</sequence>
<feature type="transmembrane region" description="Helical" evidence="1">
    <location>
        <begin position="86"/>
        <end position="113"/>
    </location>
</feature>
<keyword evidence="1" id="KW-1133">Transmembrane helix</keyword>
<keyword evidence="3" id="KW-1185">Reference proteome</keyword>
<accession>A0AAU9RD06</accession>
<evidence type="ECO:0000256" key="1">
    <source>
        <dbReference type="SAM" id="Phobius"/>
    </source>
</evidence>
<dbReference type="EMBL" id="OU466857">
    <property type="protein sequence ID" value="CAH2036570.1"/>
    <property type="molecule type" value="Genomic_DNA"/>
</dbReference>
<gene>
    <name evidence="2" type="ORF">TAV2_LOCUS1027</name>
</gene>
<feature type="transmembrane region" description="Helical" evidence="1">
    <location>
        <begin position="125"/>
        <end position="144"/>
    </location>
</feature>
<protein>
    <submittedName>
        <fullName evidence="2">Uncharacterized protein</fullName>
    </submittedName>
</protein>
<proteinExistence type="predicted"/>
<name>A0AAU9RD06_THLAR</name>
<dbReference type="Proteomes" id="UP000836841">
    <property type="component" value="Chromosome 1"/>
</dbReference>
<keyword evidence="1" id="KW-0472">Membrane</keyword>
<reference evidence="2 3" key="1">
    <citation type="submission" date="2022-03" db="EMBL/GenBank/DDBJ databases">
        <authorList>
            <person name="Nunn A."/>
            <person name="Chopra R."/>
            <person name="Nunn A."/>
            <person name="Contreras Garrido A."/>
        </authorList>
    </citation>
    <scope>NUCLEOTIDE SEQUENCE [LARGE SCALE GENOMIC DNA]</scope>
</reference>
<evidence type="ECO:0000313" key="2">
    <source>
        <dbReference type="EMBL" id="CAH2036570.1"/>
    </source>
</evidence>